<sequence>MTGPFLVAHRTDTASRARSSVAAGARYLEVDVRLVAGQAVVTHFRPVAWAGGRWERDNARVRRRRTPSPDLPVAELLDAAGTAAVLFDPKDRDPTARVRLVAALAGLVPDPAAHVVSTRDPVDLARFADAGFRTWRTLDTARQVIAAGRAPLAADGVTVRHRALTGNSVRALHVVTDTVVGWTVNSAVRARELVAMGVDGITTDRVTTVADVL</sequence>
<organism evidence="1 2">
    <name type="scientific">Jatrophihabitans endophyticus</name>
    <dbReference type="NCBI Taxonomy" id="1206085"/>
    <lineage>
        <taxon>Bacteria</taxon>
        <taxon>Bacillati</taxon>
        <taxon>Actinomycetota</taxon>
        <taxon>Actinomycetes</taxon>
        <taxon>Jatrophihabitantales</taxon>
        <taxon>Jatrophihabitantaceae</taxon>
        <taxon>Jatrophihabitans</taxon>
    </lineage>
</organism>
<name>A0A1M5DRN2_9ACTN</name>
<reference evidence="2" key="1">
    <citation type="submission" date="2016-11" db="EMBL/GenBank/DDBJ databases">
        <authorList>
            <person name="Varghese N."/>
            <person name="Submissions S."/>
        </authorList>
    </citation>
    <scope>NUCLEOTIDE SEQUENCE [LARGE SCALE GENOMIC DNA]</scope>
    <source>
        <strain evidence="2">DSM 45627</strain>
    </source>
</reference>
<dbReference type="OrthoDB" id="5241788at2"/>
<dbReference type="GO" id="GO:0006629">
    <property type="term" value="P:lipid metabolic process"/>
    <property type="evidence" value="ECO:0007669"/>
    <property type="project" value="InterPro"/>
</dbReference>
<dbReference type="Gene3D" id="3.20.20.190">
    <property type="entry name" value="Phosphatidylinositol (PI) phosphodiesterase"/>
    <property type="match status" value="1"/>
</dbReference>
<dbReference type="STRING" id="1206085.SAMN05443575_0673"/>
<accession>A0A1M5DRN2</accession>
<dbReference type="EMBL" id="FQVU01000001">
    <property type="protein sequence ID" value="SHF69610.1"/>
    <property type="molecule type" value="Genomic_DNA"/>
</dbReference>
<dbReference type="RefSeq" id="WP_073385860.1">
    <property type="nucleotide sequence ID" value="NZ_FQVU01000001.1"/>
</dbReference>
<dbReference type="GO" id="GO:0008081">
    <property type="term" value="F:phosphoric diester hydrolase activity"/>
    <property type="evidence" value="ECO:0007669"/>
    <property type="project" value="InterPro"/>
</dbReference>
<proteinExistence type="predicted"/>
<gene>
    <name evidence="1" type="ORF">SAMN05443575_0673</name>
</gene>
<evidence type="ECO:0000313" key="1">
    <source>
        <dbReference type="EMBL" id="SHF69610.1"/>
    </source>
</evidence>
<evidence type="ECO:0000313" key="2">
    <source>
        <dbReference type="Proteomes" id="UP000186132"/>
    </source>
</evidence>
<protein>
    <submittedName>
        <fullName evidence="1">Glycerophosphoryl diester phosphodiesterase</fullName>
    </submittedName>
</protein>
<dbReference type="AlphaFoldDB" id="A0A1M5DRN2"/>
<dbReference type="SUPFAM" id="SSF51695">
    <property type="entry name" value="PLC-like phosphodiesterases"/>
    <property type="match status" value="1"/>
</dbReference>
<dbReference type="Proteomes" id="UP000186132">
    <property type="component" value="Unassembled WGS sequence"/>
</dbReference>
<keyword evidence="2" id="KW-1185">Reference proteome</keyword>
<dbReference type="InterPro" id="IPR017946">
    <property type="entry name" value="PLC-like_Pdiesterase_TIM-brl"/>
</dbReference>